<proteinExistence type="predicted"/>
<keyword evidence="1" id="KW-1133">Transmembrane helix</keyword>
<organism evidence="2 3">
    <name type="scientific">Plutella xylostella</name>
    <name type="common">Diamondback moth</name>
    <name type="synonym">Plutella maculipennis</name>
    <dbReference type="NCBI Taxonomy" id="51655"/>
    <lineage>
        <taxon>Eukaryota</taxon>
        <taxon>Metazoa</taxon>
        <taxon>Ecdysozoa</taxon>
        <taxon>Arthropoda</taxon>
        <taxon>Hexapoda</taxon>
        <taxon>Insecta</taxon>
        <taxon>Pterygota</taxon>
        <taxon>Neoptera</taxon>
        <taxon>Endopterygota</taxon>
        <taxon>Lepidoptera</taxon>
        <taxon>Glossata</taxon>
        <taxon>Ditrysia</taxon>
        <taxon>Yponomeutoidea</taxon>
        <taxon>Plutellidae</taxon>
        <taxon>Plutella</taxon>
    </lineage>
</organism>
<dbReference type="Proteomes" id="UP000653454">
    <property type="component" value="Unassembled WGS sequence"/>
</dbReference>
<protein>
    <submittedName>
        <fullName evidence="2">(diamondback moth) hypothetical protein</fullName>
    </submittedName>
</protein>
<name>A0A8S4EA54_PLUXY</name>
<keyword evidence="1" id="KW-0812">Transmembrane</keyword>
<feature type="transmembrane region" description="Helical" evidence="1">
    <location>
        <begin position="7"/>
        <end position="27"/>
    </location>
</feature>
<gene>
    <name evidence="2" type="ORF">PLXY2_LOCUS4962</name>
</gene>
<evidence type="ECO:0000313" key="2">
    <source>
        <dbReference type="EMBL" id="CAG9112678.1"/>
    </source>
</evidence>
<comment type="caution">
    <text evidence="2">The sequence shown here is derived from an EMBL/GenBank/DDBJ whole genome shotgun (WGS) entry which is preliminary data.</text>
</comment>
<reference evidence="2" key="1">
    <citation type="submission" date="2020-11" db="EMBL/GenBank/DDBJ databases">
        <authorList>
            <person name="Whiteford S."/>
        </authorList>
    </citation>
    <scope>NUCLEOTIDE SEQUENCE</scope>
</reference>
<dbReference type="EMBL" id="CAJHNJ030000014">
    <property type="protein sequence ID" value="CAG9112678.1"/>
    <property type="molecule type" value="Genomic_DNA"/>
</dbReference>
<keyword evidence="1" id="KW-0472">Membrane</keyword>
<evidence type="ECO:0000313" key="3">
    <source>
        <dbReference type="Proteomes" id="UP000653454"/>
    </source>
</evidence>
<dbReference type="AlphaFoldDB" id="A0A8S4EA54"/>
<keyword evidence="3" id="KW-1185">Reference proteome</keyword>
<sequence length="28" mass="3198">MACRRSCSFIVWISNCLPISSLINIWAL</sequence>
<accession>A0A8S4EA54</accession>
<evidence type="ECO:0000256" key="1">
    <source>
        <dbReference type="SAM" id="Phobius"/>
    </source>
</evidence>